<feature type="compositionally biased region" description="Polar residues" evidence="10">
    <location>
        <begin position="655"/>
        <end position="670"/>
    </location>
</feature>
<keyword evidence="9" id="KW-0807">Transducer</keyword>
<dbReference type="Pfam" id="PF02793">
    <property type="entry name" value="HRM"/>
    <property type="match status" value="1"/>
</dbReference>
<dbReference type="EMBL" id="CALNXK010000035">
    <property type="protein sequence ID" value="CAH3120843.1"/>
    <property type="molecule type" value="Genomic_DNA"/>
</dbReference>
<keyword evidence="16" id="KW-1185">Reference proteome</keyword>
<organism evidence="15 16">
    <name type="scientific">Porites lobata</name>
    <dbReference type="NCBI Taxonomy" id="104759"/>
    <lineage>
        <taxon>Eukaryota</taxon>
        <taxon>Metazoa</taxon>
        <taxon>Cnidaria</taxon>
        <taxon>Anthozoa</taxon>
        <taxon>Hexacorallia</taxon>
        <taxon>Scleractinia</taxon>
        <taxon>Fungiina</taxon>
        <taxon>Poritidae</taxon>
        <taxon>Porites</taxon>
    </lineage>
</organism>
<feature type="transmembrane region" description="Helical" evidence="11">
    <location>
        <begin position="354"/>
        <end position="378"/>
    </location>
</feature>
<dbReference type="Gene3D" id="4.10.1240.10">
    <property type="entry name" value="GPCR, family 2, extracellular hormone receptor domain"/>
    <property type="match status" value="1"/>
</dbReference>
<feature type="region of interest" description="Disordered" evidence="10">
    <location>
        <begin position="853"/>
        <end position="879"/>
    </location>
</feature>
<dbReference type="SMART" id="SM00008">
    <property type="entry name" value="HormR"/>
    <property type="match status" value="1"/>
</dbReference>
<dbReference type="InterPro" id="IPR050332">
    <property type="entry name" value="GPCR_2"/>
</dbReference>
<evidence type="ECO:0000313" key="16">
    <source>
        <dbReference type="Proteomes" id="UP001159405"/>
    </source>
</evidence>
<feature type="compositionally biased region" description="Polar residues" evidence="10">
    <location>
        <begin position="808"/>
        <end position="817"/>
    </location>
</feature>
<keyword evidence="12" id="KW-0732">Signal</keyword>
<evidence type="ECO:0000256" key="9">
    <source>
        <dbReference type="ARBA" id="ARBA00023224"/>
    </source>
</evidence>
<keyword evidence="6" id="KW-0297">G-protein coupled receptor</keyword>
<feature type="region of interest" description="Disordered" evidence="10">
    <location>
        <begin position="793"/>
        <end position="837"/>
    </location>
</feature>
<feature type="compositionally biased region" description="Basic and acidic residues" evidence="10">
    <location>
        <begin position="744"/>
        <end position="755"/>
    </location>
</feature>
<keyword evidence="8" id="KW-0675">Receptor</keyword>
<feature type="transmembrane region" description="Helical" evidence="11">
    <location>
        <begin position="177"/>
        <end position="194"/>
    </location>
</feature>
<feature type="compositionally biased region" description="Polar residues" evidence="10">
    <location>
        <begin position="729"/>
        <end position="742"/>
    </location>
</feature>
<feature type="transmembrane region" description="Helical" evidence="11">
    <location>
        <begin position="470"/>
        <end position="492"/>
    </location>
</feature>
<keyword evidence="5 11" id="KW-1133">Transmembrane helix</keyword>
<keyword evidence="4 11" id="KW-0812">Transmembrane</keyword>
<feature type="transmembrane region" description="Helical" evidence="11">
    <location>
        <begin position="142"/>
        <end position="165"/>
    </location>
</feature>
<feature type="domain" description="G-protein coupled receptors family 2 profile 1" evidence="13">
    <location>
        <begin position="37"/>
        <end position="110"/>
    </location>
</feature>
<dbReference type="Proteomes" id="UP001159405">
    <property type="component" value="Unassembled WGS sequence"/>
</dbReference>
<keyword evidence="3" id="KW-1003">Cell membrane</keyword>
<proteinExistence type="inferred from homology"/>
<feature type="chain" id="PRO_5047126131" evidence="12">
    <location>
        <begin position="22"/>
        <end position="904"/>
    </location>
</feature>
<evidence type="ECO:0000259" key="13">
    <source>
        <dbReference type="PROSITE" id="PS50227"/>
    </source>
</evidence>
<feature type="region of interest" description="Disordered" evidence="10">
    <location>
        <begin position="634"/>
        <end position="687"/>
    </location>
</feature>
<feature type="transmembrane region" description="Helical" evidence="11">
    <location>
        <begin position="244"/>
        <end position="265"/>
    </location>
</feature>
<comment type="caution">
    <text evidence="15">The sequence shown here is derived from an EMBL/GenBank/DDBJ whole genome shotgun (WGS) entry which is preliminary data.</text>
</comment>
<dbReference type="PANTHER" id="PTHR45620">
    <property type="entry name" value="PDF RECEPTOR-LIKE PROTEIN-RELATED"/>
    <property type="match status" value="1"/>
</dbReference>
<comment type="subcellular location">
    <subcellularLocation>
        <location evidence="1">Cell membrane</location>
        <topology evidence="1">Multi-pass membrane protein</topology>
    </subcellularLocation>
</comment>
<dbReference type="Pfam" id="PF00002">
    <property type="entry name" value="7tm_2"/>
    <property type="match status" value="2"/>
</dbReference>
<evidence type="ECO:0000256" key="8">
    <source>
        <dbReference type="ARBA" id="ARBA00023170"/>
    </source>
</evidence>
<feature type="compositionally biased region" description="Basic and acidic residues" evidence="10">
    <location>
        <begin position="708"/>
        <end position="727"/>
    </location>
</feature>
<evidence type="ECO:0000256" key="7">
    <source>
        <dbReference type="ARBA" id="ARBA00023136"/>
    </source>
</evidence>
<protein>
    <submittedName>
        <fullName evidence="15">Uncharacterized protein</fullName>
    </submittedName>
</protein>
<evidence type="ECO:0000256" key="2">
    <source>
        <dbReference type="ARBA" id="ARBA00005314"/>
    </source>
</evidence>
<evidence type="ECO:0000313" key="15">
    <source>
        <dbReference type="EMBL" id="CAH3120843.1"/>
    </source>
</evidence>
<dbReference type="PRINTS" id="PR00249">
    <property type="entry name" value="GPCRSECRETIN"/>
</dbReference>
<dbReference type="PROSITE" id="PS50261">
    <property type="entry name" value="G_PROTEIN_RECEP_F2_4"/>
    <property type="match status" value="1"/>
</dbReference>
<dbReference type="InterPro" id="IPR017981">
    <property type="entry name" value="GPCR_2-like_7TM"/>
</dbReference>
<dbReference type="InterPro" id="IPR036445">
    <property type="entry name" value="GPCR_2_extracell_dom_sf"/>
</dbReference>
<feature type="domain" description="G-protein coupled receptors family 2 profile 2" evidence="14">
    <location>
        <begin position="136"/>
        <end position="491"/>
    </location>
</feature>
<sequence>MRSSDVITTLILCLLVCSATSEEDLDLKSILSHLKKMCLENPDNKINDSDVKVKCKLTFDITCWKETRAGETFIQPCPFLFYSTKDNVSRRCDEQGKWQKINITNCHRLKPKEAVDTGKRIQSNITITDKKDDSHEDRVKKVFVAISWMAFFVLLPTFVIICIVMRKNARFTLHKNLILAFILRTITLFIHYYGNMGDKSYNKTVCNVFWVLNRYFAASEITWILNEGIFLLRMLVYPFDNESYFLYYFVFGWGRLTINDFYLHLRVKKFNKRRDVFFWSKCRTHSDLCIQALRSRTTESSYDQGLITSRFQSFVIRLRVLAHGSRTRNGEPARRLLRIILLPFSPAPSSRRTFCSLFLAPSFSGVLLFCVYLPYFQFTVARNSERCWVTLSHSSHMLVLYIPLTIMLVINFGIAAYVVQMLTKKLKHSHSSHMNLVKKSAKAVVILVSLLGLIYLLIFYLPSKSGAENYFIAVAYPLQGIMVCIFCVYLSVEFRESFRRYWMKWRYGILIETNPYSAAAQDIEPGPSGEQGTSATVLGTEQSEETRLSAPSIRSLQESSRAELSKIPPQKPKKRSSQMSLISRSSDLTKFRLRKVEPEPLKPLRVQSVGPEAWCPPSLQDEAVAWGEVHSLENQEESSVNQGFSAKSEADLSHFGNQISLEPKTSSQLHLESKGRGSVKQEKNVKDKSAWNLTEEFPFSSQLFEREIRPSGARDCEDQKKDVKDESVWSFSEESPFSSQLFERQMRPSTDERLSDLAGANALRDAETRAVRAGSSNSKHDFSLSSQLFEHDTDFSTAEKESGGKTFETVTEGSSLYQDIEPSTSTGDSSVSSRRKQFWEKARKLASNRRRSMLEGGRVVSKEDESLPAHQKYAAKQKDADSYKLAWIAGILRGDRSRENESDA</sequence>
<evidence type="ECO:0000256" key="3">
    <source>
        <dbReference type="ARBA" id="ARBA00022475"/>
    </source>
</evidence>
<evidence type="ECO:0000256" key="10">
    <source>
        <dbReference type="SAM" id="MobiDB-lite"/>
    </source>
</evidence>
<feature type="compositionally biased region" description="Basic and acidic residues" evidence="10">
    <location>
        <begin position="671"/>
        <end position="687"/>
    </location>
</feature>
<keyword evidence="7 11" id="KW-0472">Membrane</keyword>
<feature type="region of interest" description="Disordered" evidence="10">
    <location>
        <begin position="766"/>
        <end position="785"/>
    </location>
</feature>
<reference evidence="15 16" key="1">
    <citation type="submission" date="2022-05" db="EMBL/GenBank/DDBJ databases">
        <authorList>
            <consortium name="Genoscope - CEA"/>
            <person name="William W."/>
        </authorList>
    </citation>
    <scope>NUCLEOTIDE SEQUENCE [LARGE SCALE GENOMIC DNA]</scope>
</reference>
<dbReference type="PROSITE" id="PS50227">
    <property type="entry name" value="G_PROTEIN_RECEP_F2_3"/>
    <property type="match status" value="1"/>
</dbReference>
<evidence type="ECO:0000259" key="14">
    <source>
        <dbReference type="PROSITE" id="PS50261"/>
    </source>
</evidence>
<feature type="region of interest" description="Disordered" evidence="10">
    <location>
        <begin position="708"/>
        <end position="761"/>
    </location>
</feature>
<dbReference type="InterPro" id="IPR001879">
    <property type="entry name" value="GPCR_2_extracellular_dom"/>
</dbReference>
<evidence type="ECO:0000256" key="1">
    <source>
        <dbReference type="ARBA" id="ARBA00004651"/>
    </source>
</evidence>
<dbReference type="InterPro" id="IPR000832">
    <property type="entry name" value="GPCR_2_secretin-like"/>
</dbReference>
<dbReference type="SUPFAM" id="SSF111418">
    <property type="entry name" value="Hormone receptor domain"/>
    <property type="match status" value="1"/>
</dbReference>
<comment type="similarity">
    <text evidence="2">Belongs to the G-protein coupled receptor 2 family.</text>
</comment>
<feature type="compositionally biased region" description="Basic and acidic residues" evidence="10">
    <location>
        <begin position="793"/>
        <end position="803"/>
    </location>
</feature>
<dbReference type="SUPFAM" id="SSF81321">
    <property type="entry name" value="Family A G protein-coupled receptor-like"/>
    <property type="match status" value="1"/>
</dbReference>
<evidence type="ECO:0000256" key="4">
    <source>
        <dbReference type="ARBA" id="ARBA00022692"/>
    </source>
</evidence>
<feature type="signal peptide" evidence="12">
    <location>
        <begin position="1"/>
        <end position="21"/>
    </location>
</feature>
<feature type="transmembrane region" description="Helical" evidence="11">
    <location>
        <begin position="440"/>
        <end position="458"/>
    </location>
</feature>
<evidence type="ECO:0000256" key="12">
    <source>
        <dbReference type="SAM" id="SignalP"/>
    </source>
</evidence>
<feature type="transmembrane region" description="Helical" evidence="11">
    <location>
        <begin position="398"/>
        <end position="419"/>
    </location>
</feature>
<feature type="compositionally biased region" description="Polar residues" evidence="10">
    <location>
        <begin position="530"/>
        <end position="541"/>
    </location>
</feature>
<evidence type="ECO:0000256" key="5">
    <source>
        <dbReference type="ARBA" id="ARBA00022989"/>
    </source>
</evidence>
<evidence type="ECO:0000256" key="11">
    <source>
        <dbReference type="SAM" id="Phobius"/>
    </source>
</evidence>
<evidence type="ECO:0000256" key="6">
    <source>
        <dbReference type="ARBA" id="ARBA00023040"/>
    </source>
</evidence>
<dbReference type="Gene3D" id="1.20.1070.10">
    <property type="entry name" value="Rhodopsin 7-helix transmembrane proteins"/>
    <property type="match status" value="1"/>
</dbReference>
<feature type="compositionally biased region" description="Low complexity" evidence="10">
    <location>
        <begin position="823"/>
        <end position="832"/>
    </location>
</feature>
<accession>A0ABN8NXB8</accession>
<name>A0ABN8NXB8_9CNID</name>
<feature type="region of interest" description="Disordered" evidence="10">
    <location>
        <begin position="521"/>
        <end position="581"/>
    </location>
</feature>
<gene>
    <name evidence="15" type="ORF">PLOB_00028312</name>
</gene>